<evidence type="ECO:0000313" key="2">
    <source>
        <dbReference type="Proteomes" id="UP000504617"/>
    </source>
</evidence>
<evidence type="ECO:0000256" key="1">
    <source>
        <dbReference type="ARBA" id="ARBA00022574"/>
    </source>
</evidence>
<dbReference type="GO" id="GO:0005829">
    <property type="term" value="C:cytosol"/>
    <property type="evidence" value="ECO:0007669"/>
    <property type="project" value="TreeGrafter"/>
</dbReference>
<protein>
    <submittedName>
        <fullName evidence="3">Neurobeachin-like protein 1</fullName>
    </submittedName>
</protein>
<reference evidence="3" key="1">
    <citation type="submission" date="2025-08" db="UniProtKB">
        <authorList>
            <consortium name="RefSeq"/>
        </authorList>
    </citation>
    <scope>IDENTIFICATION</scope>
</reference>
<dbReference type="SUPFAM" id="SSF50969">
    <property type="entry name" value="YVTN repeat-like/Quinoprotein amine dehydrogenase"/>
    <property type="match status" value="1"/>
</dbReference>
<organism evidence="2 3">
    <name type="scientific">Thamnophis sirtalis</name>
    <dbReference type="NCBI Taxonomy" id="35019"/>
    <lineage>
        <taxon>Eukaryota</taxon>
        <taxon>Metazoa</taxon>
        <taxon>Chordata</taxon>
        <taxon>Craniata</taxon>
        <taxon>Vertebrata</taxon>
        <taxon>Euteleostomi</taxon>
        <taxon>Lepidosauria</taxon>
        <taxon>Squamata</taxon>
        <taxon>Bifurcata</taxon>
        <taxon>Unidentata</taxon>
        <taxon>Episquamata</taxon>
        <taxon>Toxicofera</taxon>
        <taxon>Serpentes</taxon>
        <taxon>Colubroidea</taxon>
        <taxon>Colubridae</taxon>
        <taxon>Natricinae</taxon>
        <taxon>Thamnophis</taxon>
    </lineage>
</organism>
<dbReference type="InterPro" id="IPR011044">
    <property type="entry name" value="Quino_amine_DH_bsu"/>
</dbReference>
<dbReference type="RefSeq" id="XP_013907949.1">
    <property type="nucleotide sequence ID" value="XM_014052474.1"/>
</dbReference>
<dbReference type="OrthoDB" id="26681at2759"/>
<sequence>MTQGSPDMMVTVSANGLLGTHSWLPYDKNISNYFSFTKDSTVSNPKTQRYLYGPFAPGAELSSKTLVVSHDGKLLFSGGHWDNSLRVTSLSKGKVVGHINRHLGGLKANQQNFHGLKDMN</sequence>
<gene>
    <name evidence="3" type="primary">LOC106538079</name>
</gene>
<dbReference type="KEGG" id="tsr:106538079"/>
<keyword evidence="1" id="KW-0853">WD repeat</keyword>
<dbReference type="PANTHER" id="PTHR13743:SF111">
    <property type="entry name" value="NEUROBEACHIN-LIKE PROTEIN 2"/>
    <property type="match status" value="1"/>
</dbReference>
<dbReference type="InterPro" id="IPR050865">
    <property type="entry name" value="BEACH_Domain"/>
</dbReference>
<dbReference type="GO" id="GO:0019901">
    <property type="term" value="F:protein kinase binding"/>
    <property type="evidence" value="ECO:0007669"/>
    <property type="project" value="TreeGrafter"/>
</dbReference>
<dbReference type="GO" id="GO:0008104">
    <property type="term" value="P:intracellular protein localization"/>
    <property type="evidence" value="ECO:0007669"/>
    <property type="project" value="TreeGrafter"/>
</dbReference>
<accession>A0A6I9WYC7</accession>
<name>A0A6I9WYC7_9SAUR</name>
<dbReference type="AlphaFoldDB" id="A0A6I9WYC7"/>
<dbReference type="GeneID" id="106538079"/>
<dbReference type="Proteomes" id="UP000504617">
    <property type="component" value="Unplaced"/>
</dbReference>
<evidence type="ECO:0000313" key="3">
    <source>
        <dbReference type="RefSeq" id="XP_013907949.1"/>
    </source>
</evidence>
<proteinExistence type="predicted"/>
<keyword evidence="2" id="KW-1185">Reference proteome</keyword>
<dbReference type="PANTHER" id="PTHR13743">
    <property type="entry name" value="BEIGE/BEACH-RELATED"/>
    <property type="match status" value="1"/>
</dbReference>
<dbReference type="GO" id="GO:0016020">
    <property type="term" value="C:membrane"/>
    <property type="evidence" value="ECO:0007669"/>
    <property type="project" value="TreeGrafter"/>
</dbReference>